<accession>A0A1B6MGQ0</accession>
<evidence type="ECO:0000256" key="1">
    <source>
        <dbReference type="SAM" id="Phobius"/>
    </source>
</evidence>
<keyword evidence="1" id="KW-0472">Membrane</keyword>
<reference evidence="2" key="1">
    <citation type="submission" date="2015-11" db="EMBL/GenBank/DDBJ databases">
        <title>De novo transcriptome assembly of four potential Pierce s Disease insect vectors from Arizona vineyards.</title>
        <authorList>
            <person name="Tassone E.E."/>
        </authorList>
    </citation>
    <scope>NUCLEOTIDE SEQUENCE</scope>
</reference>
<name>A0A1B6MGQ0_9HEMI</name>
<proteinExistence type="predicted"/>
<sequence length="166" mass="18577">MWQLSMSLSATAVYCHLYTAIVVAVALWSVAESAGSGSGVCTRSELAAKTRLHSVYKTRLQYYTAYGRDCGYYYSRWDSCSRQRTESYTENEPESYTVWETKKFCCPGYTESDSSSADVQDCRPVCHLDCLQGNCSAPDHCECWSGYSKQEGTENICEPVCSQSCI</sequence>
<dbReference type="Gene3D" id="2.10.25.10">
    <property type="entry name" value="Laminin"/>
    <property type="match status" value="1"/>
</dbReference>
<feature type="transmembrane region" description="Helical" evidence="1">
    <location>
        <begin position="12"/>
        <end position="31"/>
    </location>
</feature>
<keyword evidence="1" id="KW-1133">Transmembrane helix</keyword>
<dbReference type="AlphaFoldDB" id="A0A1B6MGQ0"/>
<organism evidence="2">
    <name type="scientific">Graphocephala atropunctata</name>
    <dbReference type="NCBI Taxonomy" id="36148"/>
    <lineage>
        <taxon>Eukaryota</taxon>
        <taxon>Metazoa</taxon>
        <taxon>Ecdysozoa</taxon>
        <taxon>Arthropoda</taxon>
        <taxon>Hexapoda</taxon>
        <taxon>Insecta</taxon>
        <taxon>Pterygota</taxon>
        <taxon>Neoptera</taxon>
        <taxon>Paraneoptera</taxon>
        <taxon>Hemiptera</taxon>
        <taxon>Auchenorrhyncha</taxon>
        <taxon>Membracoidea</taxon>
        <taxon>Cicadellidae</taxon>
        <taxon>Cicadellinae</taxon>
        <taxon>Cicadellini</taxon>
        <taxon>Graphocephala</taxon>
    </lineage>
</organism>
<evidence type="ECO:0000313" key="2">
    <source>
        <dbReference type="EMBL" id="JAT35061.1"/>
    </source>
</evidence>
<keyword evidence="1" id="KW-0812">Transmembrane</keyword>
<feature type="non-terminal residue" evidence="2">
    <location>
        <position position="166"/>
    </location>
</feature>
<dbReference type="EMBL" id="GEBQ01004916">
    <property type="protein sequence ID" value="JAT35061.1"/>
    <property type="molecule type" value="Transcribed_RNA"/>
</dbReference>
<evidence type="ECO:0008006" key="3">
    <source>
        <dbReference type="Google" id="ProtNLM"/>
    </source>
</evidence>
<gene>
    <name evidence="2" type="ORF">g.36749</name>
</gene>
<protein>
    <recommendedName>
        <fullName evidence="3">EMI domain-containing protein</fullName>
    </recommendedName>
</protein>